<dbReference type="EMBL" id="OBDY01000005">
    <property type="protein sequence ID" value="SNY39177.1"/>
    <property type="molecule type" value="Genomic_DNA"/>
</dbReference>
<dbReference type="OrthoDB" id="3284647at2"/>
<dbReference type="AlphaFoldDB" id="A0A285HU33"/>
<evidence type="ECO:0000313" key="3">
    <source>
        <dbReference type="Proteomes" id="UP000219612"/>
    </source>
</evidence>
<name>A0A285HU33_9ACTN</name>
<reference evidence="2 3" key="1">
    <citation type="submission" date="2017-09" db="EMBL/GenBank/DDBJ databases">
        <authorList>
            <person name="Ehlers B."/>
            <person name="Leendertz F.H."/>
        </authorList>
    </citation>
    <scope>NUCLEOTIDE SEQUENCE [LARGE SCALE GENOMIC DNA]</scope>
    <source>
        <strain evidence="2 3">CGMCC 4.6857</strain>
    </source>
</reference>
<feature type="domain" description="PilZ" evidence="1">
    <location>
        <begin position="101"/>
        <end position="201"/>
    </location>
</feature>
<dbReference type="GO" id="GO:0035438">
    <property type="term" value="F:cyclic-di-GMP binding"/>
    <property type="evidence" value="ECO:0007669"/>
    <property type="project" value="InterPro"/>
</dbReference>
<keyword evidence="3" id="KW-1185">Reference proteome</keyword>
<dbReference type="InterPro" id="IPR009875">
    <property type="entry name" value="PilZ_domain"/>
</dbReference>
<dbReference type="RefSeq" id="WP_097320669.1">
    <property type="nucleotide sequence ID" value="NZ_OBDY01000005.1"/>
</dbReference>
<evidence type="ECO:0000313" key="2">
    <source>
        <dbReference type="EMBL" id="SNY39177.1"/>
    </source>
</evidence>
<dbReference type="Pfam" id="PF07238">
    <property type="entry name" value="PilZ"/>
    <property type="match status" value="1"/>
</dbReference>
<dbReference type="Proteomes" id="UP000219612">
    <property type="component" value="Unassembled WGS sequence"/>
</dbReference>
<accession>A0A285HU33</accession>
<organism evidence="2 3">
    <name type="scientific">Paractinoplanes atraurantiacus</name>
    <dbReference type="NCBI Taxonomy" id="1036182"/>
    <lineage>
        <taxon>Bacteria</taxon>
        <taxon>Bacillati</taxon>
        <taxon>Actinomycetota</taxon>
        <taxon>Actinomycetes</taxon>
        <taxon>Micromonosporales</taxon>
        <taxon>Micromonosporaceae</taxon>
        <taxon>Paractinoplanes</taxon>
    </lineage>
</organism>
<proteinExistence type="predicted"/>
<sequence>MIASASTTTEMPAVGTPMFLALGGGANARSRLVAADGDTFTVTAPLEVAGQTAGIPDGQFDVFWASPRSRIVLPSRVVAVSGEAPHRWTLTAAAPAHHSNRREYVRGGGGAAVHLTADDHEMQAALLDISEGGLRCWIDEPAPLTPGAHLHAAMNLPGAHSLTVNGTILTVRNAPHGDPGQHIVLTFTTEEQTAQTIRSYVMTWEINERRRSTYS</sequence>
<protein>
    <submittedName>
        <fullName evidence="2">PilZ domain-containing protein</fullName>
    </submittedName>
</protein>
<dbReference type="SUPFAM" id="SSF141371">
    <property type="entry name" value="PilZ domain-like"/>
    <property type="match status" value="1"/>
</dbReference>
<evidence type="ECO:0000259" key="1">
    <source>
        <dbReference type="Pfam" id="PF07238"/>
    </source>
</evidence>
<gene>
    <name evidence="2" type="ORF">SAMN05421748_105322</name>
</gene>
<dbReference type="Gene3D" id="2.40.10.220">
    <property type="entry name" value="predicted glycosyltransferase like domains"/>
    <property type="match status" value="1"/>
</dbReference>